<dbReference type="PROSITE" id="PS00061">
    <property type="entry name" value="ADH_SHORT"/>
    <property type="match status" value="1"/>
</dbReference>
<organism evidence="5 6">
    <name type="scientific">Iodobacter fluviatilis</name>
    <dbReference type="NCBI Taxonomy" id="537"/>
    <lineage>
        <taxon>Bacteria</taxon>
        <taxon>Pseudomonadati</taxon>
        <taxon>Pseudomonadota</taxon>
        <taxon>Betaproteobacteria</taxon>
        <taxon>Neisseriales</taxon>
        <taxon>Chitinibacteraceae</taxon>
        <taxon>Iodobacter</taxon>
    </lineage>
</organism>
<dbReference type="Gene3D" id="3.40.50.720">
    <property type="entry name" value="NAD(P)-binding Rossmann-like Domain"/>
    <property type="match status" value="1"/>
</dbReference>
<dbReference type="GO" id="GO:0005737">
    <property type="term" value="C:cytoplasm"/>
    <property type="evidence" value="ECO:0007669"/>
    <property type="project" value="UniProtKB-SubCell"/>
</dbReference>
<dbReference type="PRINTS" id="PR00081">
    <property type="entry name" value="GDHRDH"/>
</dbReference>
<gene>
    <name evidence="5" type="ORF">C1H71_07685</name>
</gene>
<evidence type="ECO:0000256" key="2">
    <source>
        <dbReference type="ARBA" id="ARBA00022490"/>
    </source>
</evidence>
<accession>A0A7G3G8G2</accession>
<dbReference type="RefSeq" id="WP_130106008.1">
    <property type="nucleotide sequence ID" value="NZ_CP025781.1"/>
</dbReference>
<evidence type="ECO:0000313" key="6">
    <source>
        <dbReference type="Proteomes" id="UP000515917"/>
    </source>
</evidence>
<keyword evidence="6" id="KW-1185">Reference proteome</keyword>
<dbReference type="InterPro" id="IPR002347">
    <property type="entry name" value="SDR_fam"/>
</dbReference>
<dbReference type="AlphaFoldDB" id="A0A7G3G8G2"/>
<dbReference type="KEGG" id="ifl:C1H71_07685"/>
<dbReference type="GO" id="GO:0006729">
    <property type="term" value="P:tetrahydrobiopterin biosynthetic process"/>
    <property type="evidence" value="ECO:0007669"/>
    <property type="project" value="TreeGrafter"/>
</dbReference>
<name>A0A7G3G8G2_9NEIS</name>
<evidence type="ECO:0000256" key="4">
    <source>
        <dbReference type="ARBA" id="ARBA00023002"/>
    </source>
</evidence>
<sequence length="237" mass="25175">MKLLCITGGSQGLGAALVDVYQGLGWHVCEFSRSGSSSGHIGVDLAAGDAASVADQAFSQLASQPWEEVLLINNAGMLSPLAPVSAISDEAITFNLNVNFNSAIRIIAAFIRHFGDTAVPKTLVQISSGAALRGYGSWSLYCASKAGLEHFIRALAAEQSLARYPVTCVNFDPGVMDTEMQAEIRSRSTAEFPDVGRYIARKQQGLLRQPQDVAAALVKRLAASPQGGERYSVEDVL</sequence>
<protein>
    <submittedName>
        <fullName evidence="5">Short-chain dehydrogenase</fullName>
    </submittedName>
</protein>
<dbReference type="PANTHER" id="PTHR44085:SF2">
    <property type="entry name" value="SEPIAPTERIN REDUCTASE"/>
    <property type="match status" value="1"/>
</dbReference>
<evidence type="ECO:0000256" key="3">
    <source>
        <dbReference type="ARBA" id="ARBA00022857"/>
    </source>
</evidence>
<evidence type="ECO:0000256" key="1">
    <source>
        <dbReference type="ARBA" id="ARBA00004496"/>
    </source>
</evidence>
<dbReference type="InterPro" id="IPR036291">
    <property type="entry name" value="NAD(P)-bd_dom_sf"/>
</dbReference>
<keyword evidence="4" id="KW-0560">Oxidoreductase</keyword>
<dbReference type="InterPro" id="IPR020904">
    <property type="entry name" value="Sc_DH/Rdtase_CS"/>
</dbReference>
<dbReference type="GO" id="GO:0004757">
    <property type="term" value="F:sepiapterin reductase (NADP+) activity"/>
    <property type="evidence" value="ECO:0007669"/>
    <property type="project" value="TreeGrafter"/>
</dbReference>
<proteinExistence type="predicted"/>
<keyword evidence="3" id="KW-0521">NADP</keyword>
<dbReference type="PANTHER" id="PTHR44085">
    <property type="entry name" value="SEPIAPTERIN REDUCTASE"/>
    <property type="match status" value="1"/>
</dbReference>
<dbReference type="Pfam" id="PF00106">
    <property type="entry name" value="adh_short"/>
    <property type="match status" value="1"/>
</dbReference>
<dbReference type="Proteomes" id="UP000515917">
    <property type="component" value="Chromosome"/>
</dbReference>
<dbReference type="SUPFAM" id="SSF51735">
    <property type="entry name" value="NAD(P)-binding Rossmann-fold domains"/>
    <property type="match status" value="1"/>
</dbReference>
<dbReference type="EMBL" id="CP025781">
    <property type="protein sequence ID" value="QBC43429.1"/>
    <property type="molecule type" value="Genomic_DNA"/>
</dbReference>
<keyword evidence="2" id="KW-0963">Cytoplasm</keyword>
<evidence type="ECO:0000313" key="5">
    <source>
        <dbReference type="EMBL" id="QBC43429.1"/>
    </source>
</evidence>
<reference evidence="5 6" key="1">
    <citation type="submission" date="2018-01" db="EMBL/GenBank/DDBJ databases">
        <title>Genome sequence of Iodobacter sp. strain PCH194 isolated from Indian Trans-Himalaya.</title>
        <authorList>
            <person name="Kumar V."/>
            <person name="Thakur V."/>
            <person name="Kumar S."/>
            <person name="Singh D."/>
        </authorList>
    </citation>
    <scope>NUCLEOTIDE SEQUENCE [LARGE SCALE GENOMIC DNA]</scope>
    <source>
        <strain evidence="5 6">PCH194</strain>
    </source>
</reference>
<comment type="subcellular location">
    <subcellularLocation>
        <location evidence="1">Cytoplasm</location>
    </subcellularLocation>
</comment>
<dbReference type="InterPro" id="IPR051721">
    <property type="entry name" value="Biopterin_syn/organic_redct"/>
</dbReference>